<evidence type="ECO:0000313" key="1">
    <source>
        <dbReference type="EMBL" id="GJS65475.1"/>
    </source>
</evidence>
<name>A0ABQ4XJG2_9ASTR</name>
<organism evidence="1 2">
    <name type="scientific">Tanacetum coccineum</name>
    <dbReference type="NCBI Taxonomy" id="301880"/>
    <lineage>
        <taxon>Eukaryota</taxon>
        <taxon>Viridiplantae</taxon>
        <taxon>Streptophyta</taxon>
        <taxon>Embryophyta</taxon>
        <taxon>Tracheophyta</taxon>
        <taxon>Spermatophyta</taxon>
        <taxon>Magnoliopsida</taxon>
        <taxon>eudicotyledons</taxon>
        <taxon>Gunneridae</taxon>
        <taxon>Pentapetalae</taxon>
        <taxon>asterids</taxon>
        <taxon>campanulids</taxon>
        <taxon>Asterales</taxon>
        <taxon>Asteraceae</taxon>
        <taxon>Asteroideae</taxon>
        <taxon>Anthemideae</taxon>
        <taxon>Anthemidinae</taxon>
        <taxon>Tanacetum</taxon>
    </lineage>
</organism>
<reference evidence="1" key="2">
    <citation type="submission" date="2022-01" db="EMBL/GenBank/DDBJ databases">
        <authorList>
            <person name="Yamashiro T."/>
            <person name="Shiraishi A."/>
            <person name="Satake H."/>
            <person name="Nakayama K."/>
        </authorList>
    </citation>
    <scope>NUCLEOTIDE SEQUENCE</scope>
</reference>
<accession>A0ABQ4XJG2</accession>
<gene>
    <name evidence="1" type="ORF">Tco_0680039</name>
</gene>
<protein>
    <recommendedName>
        <fullName evidence="3">Reverse transcriptase domain-containing protein</fullName>
    </recommendedName>
</protein>
<reference evidence="1" key="1">
    <citation type="journal article" date="2022" name="Int. J. Mol. Sci.">
        <title>Draft Genome of Tanacetum Coccineum: Genomic Comparison of Closely Related Tanacetum-Family Plants.</title>
        <authorList>
            <person name="Yamashiro T."/>
            <person name="Shiraishi A."/>
            <person name="Nakayama K."/>
            <person name="Satake H."/>
        </authorList>
    </citation>
    <scope>NUCLEOTIDE SEQUENCE</scope>
</reference>
<dbReference type="Proteomes" id="UP001151760">
    <property type="component" value="Unassembled WGS sequence"/>
</dbReference>
<comment type="caution">
    <text evidence="1">The sequence shown here is derived from an EMBL/GenBank/DDBJ whole genome shotgun (WGS) entry which is preliminary data.</text>
</comment>
<evidence type="ECO:0008006" key="3">
    <source>
        <dbReference type="Google" id="ProtNLM"/>
    </source>
</evidence>
<keyword evidence="2" id="KW-1185">Reference proteome</keyword>
<proteinExistence type="predicted"/>
<sequence>MSVGLGSFDVIFGKGCHVSMAKVTEKKTEKKSKRLEDVPIMRDVSEVFPEDFPGLSPTRQVELQIDLVPDVALVA</sequence>
<dbReference type="EMBL" id="BQNB010009581">
    <property type="protein sequence ID" value="GJS65475.1"/>
    <property type="molecule type" value="Genomic_DNA"/>
</dbReference>
<evidence type="ECO:0000313" key="2">
    <source>
        <dbReference type="Proteomes" id="UP001151760"/>
    </source>
</evidence>